<dbReference type="PANTHER" id="PTHR33609:SF1">
    <property type="entry name" value="TRANSPOSASE"/>
    <property type="match status" value="1"/>
</dbReference>
<dbReference type="AlphaFoldDB" id="A0A6C2U084"/>
<dbReference type="GO" id="GO:0006313">
    <property type="term" value="P:DNA transposition"/>
    <property type="evidence" value="ECO:0007669"/>
    <property type="project" value="InterPro"/>
</dbReference>
<dbReference type="RefSeq" id="WP_136078216.1">
    <property type="nucleotide sequence ID" value="NZ_CAAHFG010000001.1"/>
</dbReference>
<dbReference type="Proteomes" id="UP000366872">
    <property type="component" value="Unassembled WGS sequence"/>
</dbReference>
<evidence type="ECO:0000313" key="2">
    <source>
        <dbReference type="EMBL" id="VGO13124.1"/>
    </source>
</evidence>
<dbReference type="GO" id="GO:0004803">
    <property type="term" value="F:transposase activity"/>
    <property type="evidence" value="ECO:0007669"/>
    <property type="project" value="InterPro"/>
</dbReference>
<dbReference type="GO" id="GO:0003677">
    <property type="term" value="F:DNA binding"/>
    <property type="evidence" value="ECO:0007669"/>
    <property type="project" value="InterPro"/>
</dbReference>
<sequence length="88" mass="10443">MKGKRRSIEEKVRILRKADGELTVLQVCDEYNISEQTFYRWKKELGLLEVKQAKRLKELEAENRRLKKIVADQVLGMEILQEAIEKKL</sequence>
<dbReference type="InterPro" id="IPR002514">
    <property type="entry name" value="Transposase_8"/>
</dbReference>
<dbReference type="PANTHER" id="PTHR33609">
    <property type="entry name" value="LOW CALCIUM RESPONSE LOCUS PROTEIN S"/>
    <property type="match status" value="1"/>
</dbReference>
<dbReference type="SUPFAM" id="SSF46689">
    <property type="entry name" value="Homeodomain-like"/>
    <property type="match status" value="1"/>
</dbReference>
<organism evidence="2 3">
    <name type="scientific">Pontiella desulfatans</name>
    <dbReference type="NCBI Taxonomy" id="2750659"/>
    <lineage>
        <taxon>Bacteria</taxon>
        <taxon>Pseudomonadati</taxon>
        <taxon>Kiritimatiellota</taxon>
        <taxon>Kiritimatiellia</taxon>
        <taxon>Kiritimatiellales</taxon>
        <taxon>Pontiellaceae</taxon>
        <taxon>Pontiella</taxon>
    </lineage>
</organism>
<protein>
    <recommendedName>
        <fullName evidence="4">Transposase</fullName>
    </recommendedName>
</protein>
<dbReference type="Gene3D" id="1.10.10.10">
    <property type="entry name" value="Winged helix-like DNA-binding domain superfamily/Winged helix DNA-binding domain"/>
    <property type="match status" value="1"/>
</dbReference>
<dbReference type="Pfam" id="PF01527">
    <property type="entry name" value="HTH_Tnp_1"/>
    <property type="match status" value="1"/>
</dbReference>
<dbReference type="EMBL" id="CAAHFG010000001">
    <property type="protein sequence ID" value="VGO12563.1"/>
    <property type="molecule type" value="Genomic_DNA"/>
</dbReference>
<evidence type="ECO:0000313" key="1">
    <source>
        <dbReference type="EMBL" id="VGO12563.1"/>
    </source>
</evidence>
<dbReference type="InterPro" id="IPR052546">
    <property type="entry name" value="Transposase_8_domain"/>
</dbReference>
<accession>A0A6C2U084</accession>
<name>A0A6C2U084_PONDE</name>
<proteinExistence type="predicted"/>
<evidence type="ECO:0000313" key="3">
    <source>
        <dbReference type="Proteomes" id="UP000366872"/>
    </source>
</evidence>
<dbReference type="InterPro" id="IPR036388">
    <property type="entry name" value="WH-like_DNA-bd_sf"/>
</dbReference>
<dbReference type="InterPro" id="IPR009057">
    <property type="entry name" value="Homeodomain-like_sf"/>
</dbReference>
<evidence type="ECO:0008006" key="4">
    <source>
        <dbReference type="Google" id="ProtNLM"/>
    </source>
</evidence>
<gene>
    <name evidence="1" type="ORF">PDESU_01116</name>
    <name evidence="2" type="ORF">PDESU_01678</name>
</gene>
<dbReference type="EMBL" id="CAAHFG010000001">
    <property type="protein sequence ID" value="VGO13124.1"/>
    <property type="molecule type" value="Genomic_DNA"/>
</dbReference>
<keyword evidence="3" id="KW-1185">Reference proteome</keyword>
<reference evidence="2 3" key="1">
    <citation type="submission" date="2019-04" db="EMBL/GenBank/DDBJ databases">
        <authorList>
            <person name="Van Vliet M D."/>
        </authorList>
    </citation>
    <scope>NUCLEOTIDE SEQUENCE [LARGE SCALE GENOMIC DNA]</scope>
    <source>
        <strain evidence="2 3">F1</strain>
    </source>
</reference>